<name>A0ABV9CW07_9ACTN</name>
<keyword evidence="3" id="KW-1185">Reference proteome</keyword>
<evidence type="ECO:0000256" key="1">
    <source>
        <dbReference type="SAM" id="MobiDB-lite"/>
    </source>
</evidence>
<feature type="compositionally biased region" description="Basic and acidic residues" evidence="1">
    <location>
        <begin position="122"/>
        <end position="141"/>
    </location>
</feature>
<dbReference type="EMBL" id="JBHSFP010000049">
    <property type="protein sequence ID" value="MFC4536567.1"/>
    <property type="molecule type" value="Genomic_DNA"/>
</dbReference>
<protein>
    <submittedName>
        <fullName evidence="2">Uncharacterized protein</fullName>
    </submittedName>
</protein>
<accession>A0ABV9CW07</accession>
<feature type="region of interest" description="Disordered" evidence="1">
    <location>
        <begin position="1"/>
        <end position="40"/>
    </location>
</feature>
<sequence length="141" mass="14854">MLGQQVGDGLTVDPGGGGQRAQAQPLSRDGGGQMAGDVLNGIGGDLAGQLRLGPVLRVLGQLPRRPGTRSPSDHHQTLLSVHVVQRTTAACPAGMGWCMTLDPETSAKITAYRPRQAPPEGELLHPDDLGARDKFRQDPHI</sequence>
<feature type="region of interest" description="Disordered" evidence="1">
    <location>
        <begin position="113"/>
        <end position="141"/>
    </location>
</feature>
<dbReference type="Proteomes" id="UP001596004">
    <property type="component" value="Unassembled WGS sequence"/>
</dbReference>
<reference evidence="3" key="1">
    <citation type="journal article" date="2019" name="Int. J. Syst. Evol. Microbiol.">
        <title>The Global Catalogue of Microorganisms (GCM) 10K type strain sequencing project: providing services to taxonomists for standard genome sequencing and annotation.</title>
        <authorList>
            <consortium name="The Broad Institute Genomics Platform"/>
            <consortium name="The Broad Institute Genome Sequencing Center for Infectious Disease"/>
            <person name="Wu L."/>
            <person name="Ma J."/>
        </authorList>
    </citation>
    <scope>NUCLEOTIDE SEQUENCE [LARGE SCALE GENOMIC DNA]</scope>
    <source>
        <strain evidence="3">CGMCC 4.7132</strain>
    </source>
</reference>
<comment type="caution">
    <text evidence="2">The sequence shown here is derived from an EMBL/GenBank/DDBJ whole genome shotgun (WGS) entry which is preliminary data.</text>
</comment>
<evidence type="ECO:0000313" key="3">
    <source>
        <dbReference type="Proteomes" id="UP001596004"/>
    </source>
</evidence>
<evidence type="ECO:0000313" key="2">
    <source>
        <dbReference type="EMBL" id="MFC4536567.1"/>
    </source>
</evidence>
<proteinExistence type="predicted"/>
<dbReference type="RefSeq" id="WP_380851259.1">
    <property type="nucleotide sequence ID" value="NZ_JBHSFP010000049.1"/>
</dbReference>
<gene>
    <name evidence="2" type="ORF">ACFO60_37845</name>
</gene>
<organism evidence="2 3">
    <name type="scientific">Sphaerisporangium dianthi</name>
    <dbReference type="NCBI Taxonomy" id="1436120"/>
    <lineage>
        <taxon>Bacteria</taxon>
        <taxon>Bacillati</taxon>
        <taxon>Actinomycetota</taxon>
        <taxon>Actinomycetes</taxon>
        <taxon>Streptosporangiales</taxon>
        <taxon>Streptosporangiaceae</taxon>
        <taxon>Sphaerisporangium</taxon>
    </lineage>
</organism>